<evidence type="ECO:0000256" key="1">
    <source>
        <dbReference type="ARBA" id="ARBA00023054"/>
    </source>
</evidence>
<dbReference type="RefSeq" id="XP_002502401.1">
    <property type="nucleotide sequence ID" value="XM_002502355.1"/>
</dbReference>
<accession>C1E5M4</accession>
<feature type="region of interest" description="Disordered" evidence="3">
    <location>
        <begin position="681"/>
        <end position="700"/>
    </location>
</feature>
<dbReference type="PANTHER" id="PTHR21549">
    <property type="entry name" value="MUTATED IN BLADDER CANCER 1"/>
    <property type="match status" value="1"/>
</dbReference>
<dbReference type="eggNOG" id="ENOG502R8V0">
    <property type="taxonomic scope" value="Eukaryota"/>
</dbReference>
<feature type="compositionally biased region" description="Low complexity" evidence="3">
    <location>
        <begin position="155"/>
        <end position="169"/>
    </location>
</feature>
<dbReference type="InterPro" id="IPR039902">
    <property type="entry name" value="CCDC148/CCDC112"/>
</dbReference>
<keyword evidence="1 2" id="KW-0175">Coiled coil</keyword>
<feature type="compositionally biased region" description="Basic and acidic residues" evidence="3">
    <location>
        <begin position="687"/>
        <end position="700"/>
    </location>
</feature>
<dbReference type="OrthoDB" id="2152435at2759"/>
<evidence type="ECO:0000313" key="4">
    <source>
        <dbReference type="EMBL" id="ACO63659.1"/>
    </source>
</evidence>
<dbReference type="STRING" id="296587.C1E5M4"/>
<dbReference type="GeneID" id="8243309"/>
<reference evidence="4 5" key="1">
    <citation type="journal article" date="2009" name="Science">
        <title>Green evolution and dynamic adaptations revealed by genomes of the marine picoeukaryotes Micromonas.</title>
        <authorList>
            <person name="Worden A.Z."/>
            <person name="Lee J.H."/>
            <person name="Mock T."/>
            <person name="Rouze P."/>
            <person name="Simmons M.P."/>
            <person name="Aerts A.L."/>
            <person name="Allen A.E."/>
            <person name="Cuvelier M.L."/>
            <person name="Derelle E."/>
            <person name="Everett M.V."/>
            <person name="Foulon E."/>
            <person name="Grimwood J."/>
            <person name="Gundlach H."/>
            <person name="Henrissat B."/>
            <person name="Napoli C."/>
            <person name="McDonald S.M."/>
            <person name="Parker M.S."/>
            <person name="Rombauts S."/>
            <person name="Salamov A."/>
            <person name="Von Dassow P."/>
            <person name="Badger J.H."/>
            <person name="Coutinho P.M."/>
            <person name="Demir E."/>
            <person name="Dubchak I."/>
            <person name="Gentemann C."/>
            <person name="Eikrem W."/>
            <person name="Gready J.E."/>
            <person name="John U."/>
            <person name="Lanier W."/>
            <person name="Lindquist E.A."/>
            <person name="Lucas S."/>
            <person name="Mayer K.F."/>
            <person name="Moreau H."/>
            <person name="Not F."/>
            <person name="Otillar R."/>
            <person name="Panaud O."/>
            <person name="Pangilinan J."/>
            <person name="Paulsen I."/>
            <person name="Piegu B."/>
            <person name="Poliakov A."/>
            <person name="Robbens S."/>
            <person name="Schmutz J."/>
            <person name="Toulza E."/>
            <person name="Wyss T."/>
            <person name="Zelensky A."/>
            <person name="Zhou K."/>
            <person name="Armbrust E.V."/>
            <person name="Bhattacharya D."/>
            <person name="Goodenough U.W."/>
            <person name="Van de Peer Y."/>
            <person name="Grigoriev I.V."/>
        </authorList>
    </citation>
    <scope>NUCLEOTIDE SEQUENCE [LARGE SCALE GENOMIC DNA]</scope>
    <source>
        <strain evidence="5">RCC299 / NOUM17</strain>
    </source>
</reference>
<gene>
    <name evidence="4" type="ORF">MICPUN_58367</name>
</gene>
<evidence type="ECO:0000256" key="3">
    <source>
        <dbReference type="SAM" id="MobiDB-lite"/>
    </source>
</evidence>
<feature type="compositionally biased region" description="Acidic residues" evidence="3">
    <location>
        <begin position="51"/>
        <end position="76"/>
    </location>
</feature>
<dbReference type="KEGG" id="mis:MICPUN_58367"/>
<sequence>MTTTDATRMEDDDHATHAALRSSKTGVRDSLGSTIVPPPPSDSASDRSSYDDDLDEDLSAVDGDEERTMEDEDPDPAFETIERGPLADFDDDELRGILARADLDAEDDDEDFLDDDDVNDEVNDEEDLGEGSARREPMSTSAALAALKSTRPRTARAPSAAADVSLDAASGKKKKPPNNPGKIVGPNLAAKAWFADLATLRNRQRLVEHRELAPALDKLDPDLESTARRDAEASRRECAALSGDLAGRLKRVREAVNELGVHVVNIRGGDEYVRTLGRLMDGAEKDIVALKEAQRCAFDALQEEEKELARYVDDFASRLDDPSWGAGASRALVAGIDARNAKAQRKIYGTKRPVSAGTVLRGAPRDEPWTVEKTSHAFSADKTPAKSASNPSFQSPHSTSSKPRPATARDPVGPWARGVATTSARRTPGRGGDSPGGDSPDTAGADGSPSKRAPPPAVTEYERYMSDYGPTGGWADVDHSRWRRCLARCNMNYGNAVVLAAEELAPFGIERAEVVRHARWDAEREELHEARKAAVAQWRAEQREAERTKREALDDTLRAREVSARREREERFNARRLEEKARLAEWREKKRSEEEAALAARREAERVAVAARAEAARVKKKEREEREARNAARAQARWEAAEAARAAAEAAAEALIPKAVDVSASEAKAERDRLAQRALETAKKRREAATARDKALSERLERQKAAAEKLAARRRLAEGRSEEVAADPDRVTRATAAHAMRVASDRPDRGLFDSRPAVQYVQHRATPSWTSGVIR</sequence>
<dbReference type="AlphaFoldDB" id="C1E5M4"/>
<feature type="region of interest" description="Disordered" evidence="3">
    <location>
        <begin position="1"/>
        <end position="184"/>
    </location>
</feature>
<name>C1E5M4_MICCC</name>
<feature type="compositionally biased region" description="Polar residues" evidence="3">
    <location>
        <begin position="386"/>
        <end position="402"/>
    </location>
</feature>
<dbReference type="EMBL" id="CP001326">
    <property type="protein sequence ID" value="ACO63659.1"/>
    <property type="molecule type" value="Genomic_DNA"/>
</dbReference>
<keyword evidence="5" id="KW-1185">Reference proteome</keyword>
<feature type="region of interest" description="Disordered" evidence="3">
    <location>
        <begin position="358"/>
        <end position="456"/>
    </location>
</feature>
<dbReference type="Proteomes" id="UP000002009">
    <property type="component" value="Chromosome 5"/>
</dbReference>
<dbReference type="OMA" id="RHARWDA"/>
<evidence type="ECO:0000256" key="2">
    <source>
        <dbReference type="SAM" id="Coils"/>
    </source>
</evidence>
<organism evidence="4 5">
    <name type="scientific">Micromonas commoda (strain RCC299 / NOUM17 / CCMP2709)</name>
    <name type="common">Picoplanktonic green alga</name>
    <dbReference type="NCBI Taxonomy" id="296587"/>
    <lineage>
        <taxon>Eukaryota</taxon>
        <taxon>Viridiplantae</taxon>
        <taxon>Chlorophyta</taxon>
        <taxon>Mamiellophyceae</taxon>
        <taxon>Mamiellales</taxon>
        <taxon>Mamiellaceae</taxon>
        <taxon>Micromonas</taxon>
    </lineage>
</organism>
<feature type="compositionally biased region" description="Basic and acidic residues" evidence="3">
    <location>
        <begin position="363"/>
        <end position="375"/>
    </location>
</feature>
<dbReference type="InParanoid" id="C1E5M4"/>
<dbReference type="PANTHER" id="PTHR21549:SF0">
    <property type="entry name" value="COILED-COIL DOMAIN-CONTAINING PROTEIN 112"/>
    <property type="match status" value="1"/>
</dbReference>
<proteinExistence type="predicted"/>
<protein>
    <submittedName>
        <fullName evidence="4">Uncharacterized protein</fullName>
    </submittedName>
</protein>
<feature type="coiled-coil region" evidence="2">
    <location>
        <begin position="535"/>
        <end position="641"/>
    </location>
</feature>
<evidence type="ECO:0000313" key="5">
    <source>
        <dbReference type="Proteomes" id="UP000002009"/>
    </source>
</evidence>
<feature type="compositionally biased region" description="Acidic residues" evidence="3">
    <location>
        <begin position="104"/>
        <end position="129"/>
    </location>
</feature>
<feature type="compositionally biased region" description="Basic and acidic residues" evidence="3">
    <location>
        <begin position="7"/>
        <end position="16"/>
    </location>
</feature>